<feature type="transmembrane region" description="Helical" evidence="1">
    <location>
        <begin position="153"/>
        <end position="174"/>
    </location>
</feature>
<sequence length="213" mass="23221">MTLRIFAGDFKSGSADPHGFRLRPCDGTGNLPEFIPHSNVQTLERFDNIGEAMRRHECGASTAAISGFDALKKLITDDTGVPFIVRFKDGRRMIGSVGAEAWNQLVLKVLDGSPGEFSRSFVISESYDSYKRFDQIDWIAATPSWSSIVVGGILPALAIIALAFTIDAVFCLAFEQWIGHFWTIPIWLVAAITFPLALIGTVIFASELSSSSG</sequence>
<gene>
    <name evidence="2" type="ORF">SAMN05443248_5044</name>
</gene>
<dbReference type="OrthoDB" id="7346865at2"/>
<dbReference type="Proteomes" id="UP000189796">
    <property type="component" value="Chromosome I"/>
</dbReference>
<organism evidence="2 3">
    <name type="scientific">Bradyrhizobium erythrophlei</name>
    <dbReference type="NCBI Taxonomy" id="1437360"/>
    <lineage>
        <taxon>Bacteria</taxon>
        <taxon>Pseudomonadati</taxon>
        <taxon>Pseudomonadota</taxon>
        <taxon>Alphaproteobacteria</taxon>
        <taxon>Hyphomicrobiales</taxon>
        <taxon>Nitrobacteraceae</taxon>
        <taxon>Bradyrhizobium</taxon>
    </lineage>
</organism>
<evidence type="ECO:0000256" key="1">
    <source>
        <dbReference type="SAM" id="Phobius"/>
    </source>
</evidence>
<proteinExistence type="predicted"/>
<keyword evidence="1" id="KW-1133">Transmembrane helix</keyword>
<dbReference type="EMBL" id="LT670817">
    <property type="protein sequence ID" value="SHH50866.1"/>
    <property type="molecule type" value="Genomic_DNA"/>
</dbReference>
<keyword evidence="1" id="KW-0812">Transmembrane</keyword>
<keyword evidence="1" id="KW-0472">Membrane</keyword>
<dbReference type="AlphaFoldDB" id="A0A1M5TJK1"/>
<protein>
    <submittedName>
        <fullName evidence="2">Uncharacterized protein</fullName>
    </submittedName>
</protein>
<name>A0A1M5TJK1_9BRAD</name>
<evidence type="ECO:0000313" key="3">
    <source>
        <dbReference type="Proteomes" id="UP000189796"/>
    </source>
</evidence>
<reference evidence="2 3" key="1">
    <citation type="submission" date="2016-11" db="EMBL/GenBank/DDBJ databases">
        <authorList>
            <person name="Jaros S."/>
            <person name="Januszkiewicz K."/>
            <person name="Wedrychowicz H."/>
        </authorList>
    </citation>
    <scope>NUCLEOTIDE SEQUENCE [LARGE SCALE GENOMIC DNA]</scope>
    <source>
        <strain evidence="2 3">GAS138</strain>
    </source>
</reference>
<feature type="transmembrane region" description="Helical" evidence="1">
    <location>
        <begin position="186"/>
        <end position="205"/>
    </location>
</feature>
<dbReference type="RefSeq" id="WP_154072483.1">
    <property type="nucleotide sequence ID" value="NZ_LT670817.1"/>
</dbReference>
<evidence type="ECO:0000313" key="2">
    <source>
        <dbReference type="EMBL" id="SHH50866.1"/>
    </source>
</evidence>
<accession>A0A1M5TJK1</accession>